<accession>A0ABX5QRB0</accession>
<name>A0ABX5QRB0_9BACT</name>
<protein>
    <submittedName>
        <fullName evidence="2">Uncharacterized protein</fullName>
    </submittedName>
</protein>
<keyword evidence="1" id="KW-0472">Membrane</keyword>
<evidence type="ECO:0000313" key="3">
    <source>
        <dbReference type="Proteomes" id="UP000288947"/>
    </source>
</evidence>
<keyword evidence="3" id="KW-1185">Reference proteome</keyword>
<proteinExistence type="predicted"/>
<feature type="transmembrane region" description="Helical" evidence="1">
    <location>
        <begin position="73"/>
        <end position="96"/>
    </location>
</feature>
<dbReference type="RefSeq" id="WP_090223152.1">
    <property type="nucleotide sequence ID" value="NZ_CP026721.1"/>
</dbReference>
<keyword evidence="1" id="KW-1133">Transmembrane helix</keyword>
<feature type="transmembrane region" description="Helical" evidence="1">
    <location>
        <begin position="134"/>
        <end position="152"/>
    </location>
</feature>
<gene>
    <name evidence="2" type="ORF">CBS1_03355</name>
</gene>
<feature type="transmembrane region" description="Helical" evidence="1">
    <location>
        <begin position="172"/>
        <end position="190"/>
    </location>
</feature>
<dbReference type="EMBL" id="CP026721">
    <property type="protein sequence ID" value="QAV32877.1"/>
    <property type="molecule type" value="Genomic_DNA"/>
</dbReference>
<organism evidence="2 3">
    <name type="scientific">Fervidobacterium changbaicum</name>
    <dbReference type="NCBI Taxonomy" id="310769"/>
    <lineage>
        <taxon>Bacteria</taxon>
        <taxon>Thermotogati</taxon>
        <taxon>Thermotogota</taxon>
        <taxon>Thermotogae</taxon>
        <taxon>Thermotogales</taxon>
        <taxon>Fervidobacteriaceae</taxon>
        <taxon>Fervidobacterium</taxon>
    </lineage>
</organism>
<evidence type="ECO:0000256" key="1">
    <source>
        <dbReference type="SAM" id="Phobius"/>
    </source>
</evidence>
<feature type="transmembrane region" description="Helical" evidence="1">
    <location>
        <begin position="25"/>
        <end position="53"/>
    </location>
</feature>
<evidence type="ECO:0000313" key="2">
    <source>
        <dbReference type="EMBL" id="QAV32877.1"/>
    </source>
</evidence>
<feature type="transmembrane region" description="Helical" evidence="1">
    <location>
        <begin position="108"/>
        <end position="128"/>
    </location>
</feature>
<dbReference type="Proteomes" id="UP000288947">
    <property type="component" value="Chromosome"/>
</dbReference>
<reference evidence="2 3" key="1">
    <citation type="submission" date="2018-01" db="EMBL/GenBank/DDBJ databases">
        <title>The whole genome sequencing and assembly of Fervidobacterium changbaicum CBS-1 strain.</title>
        <authorList>
            <person name="Kim J.-Y."/>
            <person name="Park M.-K."/>
            <person name="Yi H."/>
            <person name="Bahn Y.-S."/>
            <person name="Kim J.F."/>
            <person name="Lee D.-W."/>
        </authorList>
    </citation>
    <scope>NUCLEOTIDE SEQUENCE [LARGE SCALE GENOMIC DNA]</scope>
    <source>
        <strain evidence="2 3">CBS-1</strain>
    </source>
</reference>
<keyword evidence="1" id="KW-0812">Transmembrane</keyword>
<sequence>MFDKYYLALFNEYLRKQFKEKFGALLIFFVLMLLPGNSWKLVGLFFGILFAILSDLKNRRLDLLLFLPYTKELVYWFGFGFLVLITVITSLVGMPFYDSLSLFLKDVLSSLIFLSAYLGLSFVLVNYLSFDPVGSLFLILLVDVVLGSIGGYSTKHLYNPYRLISPIRQESILASAIFAAICLYIGYLSVTKKGGE</sequence>